<dbReference type="EMBL" id="AP027729">
    <property type="protein sequence ID" value="BDZ43061.1"/>
    <property type="molecule type" value="Genomic_DNA"/>
</dbReference>
<dbReference type="InterPro" id="IPR050708">
    <property type="entry name" value="T6SS_VgrG/RHS"/>
</dbReference>
<accession>A0ABN6XDZ5</accession>
<reference evidence="2" key="1">
    <citation type="journal article" date="2019" name="Int. J. Syst. Evol. Microbiol.">
        <title>The Global Catalogue of Microorganisms (GCM) 10K type strain sequencing project: providing services to taxonomists for standard genome sequencing and annotation.</title>
        <authorList>
            <consortium name="The Broad Institute Genomics Platform"/>
            <consortium name="The Broad Institute Genome Sequencing Center for Infectious Disease"/>
            <person name="Wu L."/>
            <person name="Ma J."/>
        </authorList>
    </citation>
    <scope>NUCLEOTIDE SEQUENCE [LARGE SCALE GENOMIC DNA]</scope>
    <source>
        <strain evidence="2">NBRC 108565</strain>
    </source>
</reference>
<evidence type="ECO:0008006" key="3">
    <source>
        <dbReference type="Google" id="ProtNLM"/>
    </source>
</evidence>
<dbReference type="PANTHER" id="PTHR32305:SF15">
    <property type="entry name" value="PROTEIN RHSA-RELATED"/>
    <property type="match status" value="1"/>
</dbReference>
<organism evidence="1 2">
    <name type="scientific">Paraoerskovia sediminicola</name>
    <dbReference type="NCBI Taxonomy" id="1138587"/>
    <lineage>
        <taxon>Bacteria</taxon>
        <taxon>Bacillati</taxon>
        <taxon>Actinomycetota</taxon>
        <taxon>Actinomycetes</taxon>
        <taxon>Micrococcales</taxon>
        <taxon>Cellulomonadaceae</taxon>
        <taxon>Paraoerskovia</taxon>
    </lineage>
</organism>
<dbReference type="Gene3D" id="2.180.10.10">
    <property type="entry name" value="RHS repeat-associated core"/>
    <property type="match status" value="1"/>
</dbReference>
<sequence length="531" mass="56044">MQIVTQQMPGRITQANAYDRAGQLAAMDYTVADGSGEQVPVAAWSMTSTTEGKTATVATTVGAGETGLGRRLAYAYDEADRLVEVEDVLGDGVCSTRGYRFDANGNRVGGSRTDGAVDEEGVCVHTHTVGKVWTYDAADRVTAGAALSGVGATGAGGGAYAYDGLGRQTTVAAVDTPAGTGSGDLTLGYYDTDAARTLTQDGSTTTYTLDPAGRRQSATTVADGQSTTVVRHYADASDNPAWAVKGTGSQAVTTWYGASVAGDLAVTTTAFGDGAPVSTVTLADPHGDIALTMPADALTTPQIIGASWYDEYGTTLTATTDTGAITYGPLGAKERAQDTTGLTLMGARLYNPVTGAFTSVDPVVGGNTTAYTYPQDPINTFDLDGKRSSWRWWLAKRTYSHVVSRAYRSSRFRSFARGANNFSAKTVGFGAAAYSRATGGYCKNRFGVRTCRGGWGHGYSRGGTTLGTTYITGWSRKTVTRKVVRHEAVHVRQWRTYGLSFPVRYFRAGSNPCRNRWEREAGMGNGGYTKC</sequence>
<keyword evidence="2" id="KW-1185">Reference proteome</keyword>
<evidence type="ECO:0000313" key="1">
    <source>
        <dbReference type="EMBL" id="BDZ43061.1"/>
    </source>
</evidence>
<dbReference type="NCBIfam" id="TIGR03696">
    <property type="entry name" value="Rhs_assc_core"/>
    <property type="match status" value="1"/>
</dbReference>
<evidence type="ECO:0000313" key="2">
    <source>
        <dbReference type="Proteomes" id="UP001321475"/>
    </source>
</evidence>
<proteinExistence type="predicted"/>
<name>A0ABN6XDZ5_9CELL</name>
<gene>
    <name evidence="1" type="ORF">GCM10025865_23600</name>
</gene>
<dbReference type="Proteomes" id="UP001321475">
    <property type="component" value="Chromosome"/>
</dbReference>
<dbReference type="PANTHER" id="PTHR32305">
    <property type="match status" value="1"/>
</dbReference>
<dbReference type="InterPro" id="IPR022385">
    <property type="entry name" value="Rhs_assc_core"/>
</dbReference>
<protein>
    <recommendedName>
        <fullName evidence="3">RHS repeat-associated core domain-containing protein</fullName>
    </recommendedName>
</protein>